<keyword evidence="2" id="KW-1185">Reference proteome</keyword>
<dbReference type="Gene3D" id="2.60.290.11">
    <property type="entry name" value="TM1070-like"/>
    <property type="match status" value="1"/>
</dbReference>
<dbReference type="OrthoDB" id="512504at2"/>
<accession>A0A4R8LJF4</accession>
<dbReference type="Proteomes" id="UP000294581">
    <property type="component" value="Unassembled WGS sequence"/>
</dbReference>
<proteinExistence type="predicted"/>
<protein>
    <recommendedName>
        <fullName evidence="3">Sensory rhodopsin transducer</fullName>
    </recommendedName>
</protein>
<evidence type="ECO:0008006" key="3">
    <source>
        <dbReference type="Google" id="ProtNLM"/>
    </source>
</evidence>
<dbReference type="PIRSF" id="PIRSF008711">
    <property type="entry name" value="UCP008711"/>
    <property type="match status" value="1"/>
</dbReference>
<evidence type="ECO:0000313" key="1">
    <source>
        <dbReference type="EMBL" id="TDY42576.1"/>
    </source>
</evidence>
<dbReference type="InterPro" id="IPR009794">
    <property type="entry name" value="ASRT"/>
</dbReference>
<dbReference type="SUPFAM" id="SSF89232">
    <property type="entry name" value="Hypothetical protein TM1070"/>
    <property type="match status" value="1"/>
</dbReference>
<dbReference type="InterPro" id="IPR036698">
    <property type="entry name" value="TM1070-like_sf"/>
</dbReference>
<name>A0A4R8LJF4_9BACL</name>
<gene>
    <name evidence="1" type="ORF">C7445_1149</name>
</gene>
<comment type="caution">
    <text evidence="1">The sequence shown here is derived from an EMBL/GenBank/DDBJ whole genome shotgun (WGS) entry which is preliminary data.</text>
</comment>
<dbReference type="AlphaFoldDB" id="A0A4R8LJF4"/>
<dbReference type="EMBL" id="SORF01000014">
    <property type="protein sequence ID" value="TDY42576.1"/>
    <property type="molecule type" value="Genomic_DNA"/>
</dbReference>
<sequence>MADMCRWYIADGYLPSFSTGQLESHESLCVLNTTEQAAMLHLTVYFEDRSPIMGFRFNCPAKRTVHVRLDAVENDDGESIPRGVPYAMEIESTVPVVVQHSRMDTSQKALALFTTMGFSQ</sequence>
<dbReference type="Pfam" id="PF07100">
    <property type="entry name" value="ASRT"/>
    <property type="match status" value="1"/>
</dbReference>
<evidence type="ECO:0000313" key="2">
    <source>
        <dbReference type="Proteomes" id="UP000294581"/>
    </source>
</evidence>
<organism evidence="1 2">
    <name type="scientific">Alicyclobacillus sacchari</name>
    <dbReference type="NCBI Taxonomy" id="392010"/>
    <lineage>
        <taxon>Bacteria</taxon>
        <taxon>Bacillati</taxon>
        <taxon>Bacillota</taxon>
        <taxon>Bacilli</taxon>
        <taxon>Bacillales</taxon>
        <taxon>Alicyclobacillaceae</taxon>
        <taxon>Alicyclobacillus</taxon>
    </lineage>
</organism>
<dbReference type="RefSeq" id="WP_134160669.1">
    <property type="nucleotide sequence ID" value="NZ_BSUS01000001.1"/>
</dbReference>
<reference evidence="1 2" key="1">
    <citation type="submission" date="2019-03" db="EMBL/GenBank/DDBJ databases">
        <title>Genomic Encyclopedia of Type Strains, Phase IV (KMG-IV): sequencing the most valuable type-strain genomes for metagenomic binning, comparative biology and taxonomic classification.</title>
        <authorList>
            <person name="Goeker M."/>
        </authorList>
    </citation>
    <scope>NUCLEOTIDE SEQUENCE [LARGE SCALE GENOMIC DNA]</scope>
    <source>
        <strain evidence="1 2">DSM 17974</strain>
    </source>
</reference>